<organism evidence="2">
    <name type="scientific">Hexamita inflata</name>
    <dbReference type="NCBI Taxonomy" id="28002"/>
    <lineage>
        <taxon>Eukaryota</taxon>
        <taxon>Metamonada</taxon>
        <taxon>Diplomonadida</taxon>
        <taxon>Hexamitidae</taxon>
        <taxon>Hexamitinae</taxon>
        <taxon>Hexamita</taxon>
    </lineage>
</organism>
<evidence type="ECO:0000256" key="1">
    <source>
        <dbReference type="SAM" id="MobiDB-lite"/>
    </source>
</evidence>
<dbReference type="Proteomes" id="UP001642409">
    <property type="component" value="Unassembled WGS sequence"/>
</dbReference>
<evidence type="ECO:0000313" key="4">
    <source>
        <dbReference type="Proteomes" id="UP001642409"/>
    </source>
</evidence>
<reference evidence="2" key="1">
    <citation type="submission" date="2023-06" db="EMBL/GenBank/DDBJ databases">
        <authorList>
            <person name="Kurt Z."/>
        </authorList>
    </citation>
    <scope>NUCLEOTIDE SEQUENCE</scope>
</reference>
<dbReference type="EMBL" id="CATOUU010001169">
    <property type="protein sequence ID" value="CAI9975576.1"/>
    <property type="molecule type" value="Genomic_DNA"/>
</dbReference>
<sequence length="223" mass="25942">MIDGDFNNEMVSFKDDSHDNYKQECSRSQSPVSDIKQQNQNNNFNDNQTNTSKTTQELVNQLKEQSIDYSILYDSNGQSSDFWRENCNQCSTINSSSVSYTETDTTLKWSYVELYHLLRGKQHIANSKVIAKYLQRSIISCMCKSNDIDYIIDNRLAFQSKWTIKDVRKILYWVIKVARSEIVDQTAANFVHKSVKQVTAMLNELDIKYTDINGTKHIFKNKQ</sequence>
<feature type="compositionally biased region" description="Low complexity" evidence="1">
    <location>
        <begin position="37"/>
        <end position="50"/>
    </location>
</feature>
<feature type="compositionally biased region" description="Basic and acidic residues" evidence="1">
    <location>
        <begin position="12"/>
        <end position="25"/>
    </location>
</feature>
<name>A0AA86RJH9_9EUKA</name>
<evidence type="ECO:0000313" key="3">
    <source>
        <dbReference type="EMBL" id="CAL5986836.1"/>
    </source>
</evidence>
<dbReference type="EMBL" id="CAXDID020000020">
    <property type="protein sequence ID" value="CAL5986836.1"/>
    <property type="molecule type" value="Genomic_DNA"/>
</dbReference>
<feature type="region of interest" description="Disordered" evidence="1">
    <location>
        <begin position="1"/>
        <end position="51"/>
    </location>
</feature>
<accession>A0AA86RJH9</accession>
<comment type="caution">
    <text evidence="2">The sequence shown here is derived from an EMBL/GenBank/DDBJ whole genome shotgun (WGS) entry which is preliminary data.</text>
</comment>
<keyword evidence="4" id="KW-1185">Reference proteome</keyword>
<proteinExistence type="predicted"/>
<gene>
    <name evidence="2" type="ORF">HINF_LOCUS63221</name>
    <name evidence="3" type="ORF">HINF_LOCUS9606</name>
</gene>
<protein>
    <submittedName>
        <fullName evidence="3">Hypothetical_protein</fullName>
    </submittedName>
</protein>
<reference evidence="3 4" key="2">
    <citation type="submission" date="2024-07" db="EMBL/GenBank/DDBJ databases">
        <authorList>
            <person name="Akdeniz Z."/>
        </authorList>
    </citation>
    <scope>NUCLEOTIDE SEQUENCE [LARGE SCALE GENOMIC DNA]</scope>
</reference>
<feature type="compositionally biased region" description="Polar residues" evidence="1">
    <location>
        <begin position="26"/>
        <end position="36"/>
    </location>
</feature>
<dbReference type="AlphaFoldDB" id="A0AA86RJH9"/>
<evidence type="ECO:0000313" key="2">
    <source>
        <dbReference type="EMBL" id="CAI9975576.1"/>
    </source>
</evidence>